<keyword evidence="7" id="KW-1185">Reference proteome</keyword>
<dbReference type="Proteomes" id="UP000619295">
    <property type="component" value="Unassembled WGS sequence"/>
</dbReference>
<dbReference type="FunFam" id="3.20.20.100:FF:000005">
    <property type="entry name" value="NADP(H)-dependent aldo-keto reductase"/>
    <property type="match status" value="1"/>
</dbReference>
<dbReference type="EMBL" id="JACXWY010000034">
    <property type="protein sequence ID" value="MBD3849305.1"/>
    <property type="molecule type" value="Genomic_DNA"/>
</dbReference>
<organism evidence="6 7">
    <name type="scientific">Bosea spartocytisi</name>
    <dbReference type="NCBI Taxonomy" id="2773451"/>
    <lineage>
        <taxon>Bacteria</taxon>
        <taxon>Pseudomonadati</taxon>
        <taxon>Pseudomonadota</taxon>
        <taxon>Alphaproteobacteria</taxon>
        <taxon>Hyphomicrobiales</taxon>
        <taxon>Boseaceae</taxon>
        <taxon>Bosea</taxon>
    </lineage>
</organism>
<evidence type="ECO:0000256" key="3">
    <source>
        <dbReference type="ARBA" id="ARBA00038157"/>
    </source>
</evidence>
<dbReference type="PANTHER" id="PTHR43364:SF4">
    <property type="entry name" value="NAD(P)-LINKED OXIDOREDUCTASE SUPERFAMILY PROTEIN"/>
    <property type="match status" value="1"/>
</dbReference>
<comment type="similarity">
    <text evidence="3">Belongs to the aldo/keto reductase family. Aldo/keto reductase 2 subfamily.</text>
</comment>
<dbReference type="InterPro" id="IPR036812">
    <property type="entry name" value="NAD(P)_OxRdtase_dom_sf"/>
</dbReference>
<comment type="caution">
    <text evidence="6">The sequence shown here is derived from an EMBL/GenBank/DDBJ whole genome shotgun (WGS) entry which is preliminary data.</text>
</comment>
<dbReference type="InterPro" id="IPR023210">
    <property type="entry name" value="NADP_OxRdtase_dom"/>
</dbReference>
<evidence type="ECO:0000313" key="6">
    <source>
        <dbReference type="EMBL" id="MBD3849305.1"/>
    </source>
</evidence>
<dbReference type="GO" id="GO:0016491">
    <property type="term" value="F:oxidoreductase activity"/>
    <property type="evidence" value="ECO:0007669"/>
    <property type="project" value="UniProtKB-KW"/>
</dbReference>
<evidence type="ECO:0000256" key="1">
    <source>
        <dbReference type="ARBA" id="ARBA00022857"/>
    </source>
</evidence>
<dbReference type="AlphaFoldDB" id="A0A927EFC3"/>
<dbReference type="CDD" id="cd19094">
    <property type="entry name" value="AKR_Tas-like"/>
    <property type="match status" value="1"/>
</dbReference>
<evidence type="ECO:0000256" key="2">
    <source>
        <dbReference type="ARBA" id="ARBA00023002"/>
    </source>
</evidence>
<dbReference type="SUPFAM" id="SSF51430">
    <property type="entry name" value="NAD(P)-linked oxidoreductase"/>
    <property type="match status" value="1"/>
</dbReference>
<name>A0A927EFC3_9HYPH</name>
<dbReference type="RefSeq" id="WP_112765113.1">
    <property type="nucleotide sequence ID" value="NZ_JACXWY010000034.1"/>
</dbReference>
<keyword evidence="1" id="KW-0521">NADP</keyword>
<dbReference type="Pfam" id="PF00248">
    <property type="entry name" value="Aldo_ket_red"/>
    <property type="match status" value="1"/>
</dbReference>
<dbReference type="PANTHER" id="PTHR43364">
    <property type="entry name" value="NADH-SPECIFIC METHYLGLYOXAL REDUCTASE-RELATED"/>
    <property type="match status" value="1"/>
</dbReference>
<feature type="domain" description="NADP-dependent oxidoreductase" evidence="5">
    <location>
        <begin position="16"/>
        <end position="342"/>
    </location>
</feature>
<evidence type="ECO:0000313" key="7">
    <source>
        <dbReference type="Proteomes" id="UP000619295"/>
    </source>
</evidence>
<dbReference type="Gene3D" id="3.20.20.100">
    <property type="entry name" value="NADP-dependent oxidoreductase domain"/>
    <property type="match status" value="1"/>
</dbReference>
<protein>
    <recommendedName>
        <fullName evidence="4">Protein tas</fullName>
    </recommendedName>
</protein>
<accession>A0A927EFC3</accession>
<dbReference type="InterPro" id="IPR050523">
    <property type="entry name" value="AKR_Detox_Biosynth"/>
</dbReference>
<proteinExistence type="inferred from homology"/>
<gene>
    <name evidence="6" type="ORF">IED13_26685</name>
</gene>
<sequence>MDYRRLGRTDLKVSVICLGTMTWGEQNTEAEGHAQMDYAVEQGVNFFDTAELYSIPPKPETQGSTERIIGSWFKARGKRDKIILASKICGRGGNSWFRDDQSPTRVTRKQIMEAVDKSLARLQTDYIDLYQIHFPERPMPWGSNPTRFSHAAYEKPADETSIPEQLDAFAEVVKAGKIRHLGLSNESAWGTMRFVADSEVRGTPRVQSIQNAYSLLNRTFETALAEVAIREDVGLLAYSPLAQGYLTGKYLDGARPAGARTTLFNRGQRYEGAGAEDAIKRYIALAREAGLDPAQMALAFVNSRDFVTANIIGATSMEQLRTDIASIDVKLTPEIEAKIDAIHQLVGNPCP</sequence>
<reference evidence="6" key="1">
    <citation type="submission" date="2020-09" db="EMBL/GenBank/DDBJ databases">
        <title>Bosea spartocytisi sp. nov. a root nodule endophyte of Spartocytisus supranubius in the high mountain ecosystem fo the Teide National Park (Canary Islands, Spain).</title>
        <authorList>
            <person name="Pulido-Suarez L."/>
            <person name="Peix A."/>
            <person name="Igual J.M."/>
            <person name="Socas-Perez N."/>
            <person name="Velazquez E."/>
            <person name="Flores-Felix J.D."/>
            <person name="Leon-Barrios M."/>
        </authorList>
    </citation>
    <scope>NUCLEOTIDE SEQUENCE</scope>
    <source>
        <strain evidence="6">SSUT16</strain>
    </source>
</reference>
<evidence type="ECO:0000256" key="4">
    <source>
        <dbReference type="ARBA" id="ARBA00070119"/>
    </source>
</evidence>
<keyword evidence="2" id="KW-0560">Oxidoreductase</keyword>
<evidence type="ECO:0000259" key="5">
    <source>
        <dbReference type="Pfam" id="PF00248"/>
    </source>
</evidence>